<dbReference type="EMBL" id="KB320868">
    <property type="protein sequence ID" value="ELW61560.1"/>
    <property type="molecule type" value="Genomic_DNA"/>
</dbReference>
<dbReference type="Gene3D" id="2.60.40.10">
    <property type="entry name" value="Immunoglobulins"/>
    <property type="match status" value="1"/>
</dbReference>
<proteinExistence type="predicted"/>
<evidence type="ECO:0000256" key="3">
    <source>
        <dbReference type="ARBA" id="ARBA00043265"/>
    </source>
</evidence>
<evidence type="ECO:0000256" key="2">
    <source>
        <dbReference type="ARBA" id="ARBA00023130"/>
    </source>
</evidence>
<organism evidence="6 7">
    <name type="scientific">Tupaia chinensis</name>
    <name type="common">Chinese tree shrew</name>
    <name type="synonym">Tupaia belangeri chinensis</name>
    <dbReference type="NCBI Taxonomy" id="246437"/>
    <lineage>
        <taxon>Eukaryota</taxon>
        <taxon>Metazoa</taxon>
        <taxon>Chordata</taxon>
        <taxon>Craniata</taxon>
        <taxon>Vertebrata</taxon>
        <taxon>Euteleostomi</taxon>
        <taxon>Mammalia</taxon>
        <taxon>Eutheria</taxon>
        <taxon>Euarchontoglires</taxon>
        <taxon>Scandentia</taxon>
        <taxon>Tupaiidae</taxon>
        <taxon>Tupaia</taxon>
    </lineage>
</organism>
<keyword evidence="7" id="KW-1185">Reference proteome</keyword>
<keyword evidence="1" id="KW-0391">Immunity</keyword>
<dbReference type="PROSITE" id="PS50835">
    <property type="entry name" value="IG_LIKE"/>
    <property type="match status" value="1"/>
</dbReference>
<dbReference type="Proteomes" id="UP000011518">
    <property type="component" value="Unassembled WGS sequence"/>
</dbReference>
<dbReference type="InterPro" id="IPR050199">
    <property type="entry name" value="IgHV"/>
</dbReference>
<dbReference type="InterPro" id="IPR036179">
    <property type="entry name" value="Ig-like_dom_sf"/>
</dbReference>
<evidence type="ECO:0000313" key="7">
    <source>
        <dbReference type="Proteomes" id="UP000011518"/>
    </source>
</evidence>
<dbReference type="FunCoup" id="L9KFA9">
    <property type="interactions" value="120"/>
</dbReference>
<dbReference type="SUPFAM" id="SSF48726">
    <property type="entry name" value="Immunoglobulin"/>
    <property type="match status" value="1"/>
</dbReference>
<sequence>MRLWGLLLCLLTAPQGVLSQVQLQESGPGLVKPSQTLSLTCFVSGFSITTSGYYWHWIRQSPGKGLQWVGEISYSGVAKYNPALKSRSSISRDTSKNQLSLQLSSVTPEDTALYYCVGDTERRPQCEPRHKPCRTQGHQGALRAQPCRSPDPTAAVSLQVLHFFSLLLFRKRRRWWSVIRIRGTAGGEFGAARTING</sequence>
<dbReference type="InterPro" id="IPR013783">
    <property type="entry name" value="Ig-like_fold"/>
</dbReference>
<keyword evidence="4" id="KW-0732">Signal</keyword>
<feature type="domain" description="Ig-like" evidence="5">
    <location>
        <begin position="14"/>
        <end position="116"/>
    </location>
</feature>
<protein>
    <submittedName>
        <fullName evidence="6">Ig heavy chain V region 1B43</fullName>
    </submittedName>
</protein>
<dbReference type="InterPro" id="IPR007110">
    <property type="entry name" value="Ig-like_dom"/>
</dbReference>
<reference evidence="7" key="1">
    <citation type="submission" date="2012-07" db="EMBL/GenBank/DDBJ databases">
        <title>Genome of the Chinese tree shrew, a rising model animal genetically related to primates.</title>
        <authorList>
            <person name="Zhang G."/>
            <person name="Fan Y."/>
            <person name="Yao Y."/>
            <person name="Huang Z."/>
        </authorList>
    </citation>
    <scope>NUCLEOTIDE SEQUENCE [LARGE SCALE GENOMIC DNA]</scope>
</reference>
<gene>
    <name evidence="6" type="ORF">TREES_T100015115</name>
</gene>
<dbReference type="FunFam" id="2.60.40.10:FF:001878">
    <property type="entry name" value="Immunoglobulin heavy variable 1-4"/>
    <property type="match status" value="1"/>
</dbReference>
<dbReference type="InterPro" id="IPR003599">
    <property type="entry name" value="Ig_sub"/>
</dbReference>
<dbReference type="SMART" id="SM00409">
    <property type="entry name" value="IG"/>
    <property type="match status" value="1"/>
</dbReference>
<keyword evidence="2" id="KW-1064">Adaptive immunity</keyword>
<name>L9KFA9_TUPCH</name>
<evidence type="ECO:0000259" key="5">
    <source>
        <dbReference type="PROSITE" id="PS50835"/>
    </source>
</evidence>
<reference evidence="7" key="2">
    <citation type="journal article" date="2013" name="Nat. Commun.">
        <title>Genome of the Chinese tree shrew.</title>
        <authorList>
            <person name="Fan Y."/>
            <person name="Huang Z.Y."/>
            <person name="Cao C.C."/>
            <person name="Chen C.S."/>
            <person name="Chen Y.X."/>
            <person name="Fan D.D."/>
            <person name="He J."/>
            <person name="Hou H.L."/>
            <person name="Hu L."/>
            <person name="Hu X.T."/>
            <person name="Jiang X.T."/>
            <person name="Lai R."/>
            <person name="Lang Y.S."/>
            <person name="Liang B."/>
            <person name="Liao S.G."/>
            <person name="Mu D."/>
            <person name="Ma Y.Y."/>
            <person name="Niu Y.Y."/>
            <person name="Sun X.Q."/>
            <person name="Xia J.Q."/>
            <person name="Xiao J."/>
            <person name="Xiong Z.Q."/>
            <person name="Xu L."/>
            <person name="Yang L."/>
            <person name="Zhang Y."/>
            <person name="Zhao W."/>
            <person name="Zhao X.D."/>
            <person name="Zheng Y.T."/>
            <person name="Zhou J.M."/>
            <person name="Zhu Y.B."/>
            <person name="Zhang G.J."/>
            <person name="Wang J."/>
            <person name="Yao Y.G."/>
        </authorList>
    </citation>
    <scope>NUCLEOTIDE SEQUENCE [LARGE SCALE GENOMIC DNA]</scope>
</reference>
<dbReference type="STRING" id="246437.L9KFA9"/>
<accession>L9KFA9</accession>
<dbReference type="GO" id="GO:0005576">
    <property type="term" value="C:extracellular region"/>
    <property type="evidence" value="ECO:0007669"/>
    <property type="project" value="UniProtKB-ARBA"/>
</dbReference>
<feature type="chain" id="PRO_5003999332" evidence="4">
    <location>
        <begin position="20"/>
        <end position="197"/>
    </location>
</feature>
<dbReference type="InParanoid" id="L9KFA9"/>
<evidence type="ECO:0000313" key="6">
    <source>
        <dbReference type="EMBL" id="ELW61560.1"/>
    </source>
</evidence>
<evidence type="ECO:0000256" key="1">
    <source>
        <dbReference type="ARBA" id="ARBA00022859"/>
    </source>
</evidence>
<dbReference type="eggNOG" id="ENOG502S5TB">
    <property type="taxonomic scope" value="Eukaryota"/>
</dbReference>
<dbReference type="GO" id="GO:0019814">
    <property type="term" value="C:immunoglobulin complex"/>
    <property type="evidence" value="ECO:0007669"/>
    <property type="project" value="UniProtKB-KW"/>
</dbReference>
<dbReference type="AlphaFoldDB" id="L9KFA9"/>
<feature type="signal peptide" evidence="4">
    <location>
        <begin position="1"/>
        <end position="19"/>
    </location>
</feature>
<keyword evidence="3" id="KW-1280">Immunoglobulin</keyword>
<evidence type="ECO:0000256" key="4">
    <source>
        <dbReference type="SAM" id="SignalP"/>
    </source>
</evidence>
<dbReference type="GO" id="GO:0002250">
    <property type="term" value="P:adaptive immune response"/>
    <property type="evidence" value="ECO:0007669"/>
    <property type="project" value="UniProtKB-KW"/>
</dbReference>
<dbReference type="SMART" id="SM00406">
    <property type="entry name" value="IGv"/>
    <property type="match status" value="1"/>
</dbReference>
<dbReference type="InterPro" id="IPR013106">
    <property type="entry name" value="Ig_V-set"/>
</dbReference>
<dbReference type="Pfam" id="PF07686">
    <property type="entry name" value="V-set"/>
    <property type="match status" value="1"/>
</dbReference>
<dbReference type="PANTHER" id="PTHR23266">
    <property type="entry name" value="IMMUNOGLOBULIN HEAVY CHAIN"/>
    <property type="match status" value="1"/>
</dbReference>